<keyword evidence="3" id="KW-1185">Reference proteome</keyword>
<name>A0ABV0D6T3_9GAMM</name>
<comment type="caution">
    <text evidence="2">The sequence shown here is derived from an EMBL/GenBank/DDBJ whole genome shotgun (WGS) entry which is preliminary data.</text>
</comment>
<feature type="domain" description="ABM" evidence="1">
    <location>
        <begin position="4"/>
        <end position="92"/>
    </location>
</feature>
<dbReference type="GO" id="GO:0004497">
    <property type="term" value="F:monooxygenase activity"/>
    <property type="evidence" value="ECO:0007669"/>
    <property type="project" value="UniProtKB-KW"/>
</dbReference>
<dbReference type="PANTHER" id="PTHR33336">
    <property type="entry name" value="QUINOL MONOOXYGENASE YGIN-RELATED"/>
    <property type="match status" value="1"/>
</dbReference>
<dbReference type="Proteomes" id="UP001414441">
    <property type="component" value="Unassembled WGS sequence"/>
</dbReference>
<dbReference type="Pfam" id="PF03992">
    <property type="entry name" value="ABM"/>
    <property type="match status" value="1"/>
</dbReference>
<dbReference type="InterPro" id="IPR011008">
    <property type="entry name" value="Dimeric_a/b-barrel"/>
</dbReference>
<dbReference type="EMBL" id="JBDLOB010000004">
    <property type="protein sequence ID" value="MEN8626112.1"/>
    <property type="molecule type" value="Genomic_DNA"/>
</dbReference>
<dbReference type="Gene3D" id="3.30.70.100">
    <property type="match status" value="1"/>
</dbReference>
<sequence length="96" mass="11087">MTTLTVIAHITAKDDTIALVKAELEKLIPATRSEEGCIRYDLFQDNEKPTHFMFHESWATRELWQTHMENQHLKDFSAATEGAVEPFVLHEMTEVN</sequence>
<protein>
    <submittedName>
        <fullName evidence="2">Quinol monooxygenase</fullName>
        <ecNumber evidence="2">1.-.-.-</ecNumber>
    </submittedName>
</protein>
<keyword evidence="2" id="KW-0503">Monooxygenase</keyword>
<proteinExistence type="predicted"/>
<dbReference type="InterPro" id="IPR050744">
    <property type="entry name" value="AI-2_Isomerase_LsrG"/>
</dbReference>
<dbReference type="InterPro" id="IPR007138">
    <property type="entry name" value="ABM_dom"/>
</dbReference>
<dbReference type="SUPFAM" id="SSF54909">
    <property type="entry name" value="Dimeric alpha+beta barrel"/>
    <property type="match status" value="1"/>
</dbReference>
<dbReference type="EC" id="1.-.-.-" evidence="2"/>
<dbReference type="PANTHER" id="PTHR33336:SF3">
    <property type="entry name" value="ABM DOMAIN-CONTAINING PROTEIN"/>
    <property type="match status" value="1"/>
</dbReference>
<accession>A0ABV0D6T3</accession>
<evidence type="ECO:0000313" key="2">
    <source>
        <dbReference type="EMBL" id="MEN8626112.1"/>
    </source>
</evidence>
<gene>
    <name evidence="2" type="ORF">ABFV72_08815</name>
</gene>
<reference evidence="2 3" key="1">
    <citation type="submission" date="2024-05" db="EMBL/GenBank/DDBJ databases">
        <title>Genome sequencing of Marine Estuary Bacteria, Pseudoalteromonas distincta strain FA, Psychrobacter proteolyticus strain EA, and Shewanella baltica strain CA.</title>
        <authorList>
            <person name="Dieffenbach S.A."/>
            <person name="Maclea K.S."/>
        </authorList>
    </citation>
    <scope>NUCLEOTIDE SEQUENCE [LARGE SCALE GENOMIC DNA]</scope>
    <source>
        <strain evidence="2 3">EA</strain>
    </source>
</reference>
<dbReference type="PROSITE" id="PS51725">
    <property type="entry name" value="ABM"/>
    <property type="match status" value="1"/>
</dbReference>
<organism evidence="2 3">
    <name type="scientific">Psychrobacter proteolyticus</name>
    <dbReference type="NCBI Taxonomy" id="147825"/>
    <lineage>
        <taxon>Bacteria</taxon>
        <taxon>Pseudomonadati</taxon>
        <taxon>Pseudomonadota</taxon>
        <taxon>Gammaproteobacteria</taxon>
        <taxon>Moraxellales</taxon>
        <taxon>Moraxellaceae</taxon>
        <taxon>Psychrobacter</taxon>
    </lineage>
</organism>
<keyword evidence="2" id="KW-0560">Oxidoreductase</keyword>
<evidence type="ECO:0000313" key="3">
    <source>
        <dbReference type="Proteomes" id="UP001414441"/>
    </source>
</evidence>
<dbReference type="RefSeq" id="WP_347163229.1">
    <property type="nucleotide sequence ID" value="NZ_JBDLOB010000004.1"/>
</dbReference>
<evidence type="ECO:0000259" key="1">
    <source>
        <dbReference type="PROSITE" id="PS51725"/>
    </source>
</evidence>